<dbReference type="OrthoDB" id="1448588at2"/>
<keyword evidence="3" id="KW-1185">Reference proteome</keyword>
<feature type="transmembrane region" description="Helical" evidence="1">
    <location>
        <begin position="129"/>
        <end position="149"/>
    </location>
</feature>
<proteinExistence type="predicted"/>
<evidence type="ECO:0000313" key="2">
    <source>
        <dbReference type="EMBL" id="SHG80775.1"/>
    </source>
</evidence>
<dbReference type="AlphaFoldDB" id="A0A1M5MUA0"/>
<keyword evidence="1" id="KW-0812">Transmembrane</keyword>
<evidence type="ECO:0000313" key="3">
    <source>
        <dbReference type="Proteomes" id="UP000184522"/>
    </source>
</evidence>
<dbReference type="Proteomes" id="UP000184522">
    <property type="component" value="Unassembled WGS sequence"/>
</dbReference>
<dbReference type="EMBL" id="FQWS01000001">
    <property type="protein sequence ID" value="SHG80775.1"/>
    <property type="molecule type" value="Genomic_DNA"/>
</dbReference>
<feature type="transmembrane region" description="Helical" evidence="1">
    <location>
        <begin position="69"/>
        <end position="88"/>
    </location>
</feature>
<protein>
    <recommendedName>
        <fullName evidence="4">O-Antigen ligase</fullName>
    </recommendedName>
</protein>
<feature type="transmembrane region" description="Helical" evidence="1">
    <location>
        <begin position="169"/>
        <end position="188"/>
    </location>
</feature>
<feature type="transmembrane region" description="Helical" evidence="1">
    <location>
        <begin position="100"/>
        <end position="117"/>
    </location>
</feature>
<feature type="transmembrane region" description="Helical" evidence="1">
    <location>
        <begin position="39"/>
        <end position="57"/>
    </location>
</feature>
<reference evidence="3" key="1">
    <citation type="submission" date="2016-11" db="EMBL/GenBank/DDBJ databases">
        <authorList>
            <person name="Varghese N."/>
            <person name="Submissions S."/>
        </authorList>
    </citation>
    <scope>NUCLEOTIDE SEQUENCE [LARGE SCALE GENOMIC DNA]</scope>
    <source>
        <strain evidence="3">DSM 25330</strain>
    </source>
</reference>
<keyword evidence="1" id="KW-0472">Membrane</keyword>
<evidence type="ECO:0008006" key="4">
    <source>
        <dbReference type="Google" id="ProtNLM"/>
    </source>
</evidence>
<name>A0A1M5MUA0_9FLAO</name>
<accession>A0A1M5MUA0</accession>
<feature type="transmembrane region" description="Helical" evidence="1">
    <location>
        <begin position="238"/>
        <end position="258"/>
    </location>
</feature>
<feature type="transmembrane region" description="Helical" evidence="1">
    <location>
        <begin position="218"/>
        <end position="233"/>
    </location>
</feature>
<dbReference type="RefSeq" id="WP_073083816.1">
    <property type="nucleotide sequence ID" value="NZ_FQWS01000001.1"/>
</dbReference>
<gene>
    <name evidence="2" type="ORF">SAMN05444148_0996</name>
</gene>
<sequence length="396" mass="46980">MNIFKISTTLREFLSNYILIFFFLYDFIVKVIVDFTGYKLFYNYVIVFKSSLIFFLLLKLEIKKVKKELTISVILLSIAYVITQLTSYRLLNIDDIKYNGYYFLSSIVSILFLIYLLQKNKLITIEKSVSSFLFFMTINSICAIIGYVFNISFFESYFRGNRFGYSGMLLYHHEIGYIFFVTVVLSYFHFTKNKSVFNVVSFLLIFTSSFLFGTKKTVFFSLFFLLFLFIKYIKNYRFLISITSLALILGLIFNKTLLKIYNTYYELFYGIYLRDGFWSSFLSHRNNLLTDNYIPYFMEEKSLKSILFGFPLYNAHKAELEFFDLFLFFGILGLLSYFFYFKFLLNKKSKTTYFLILSLLFGSLFSGNLLASVNVMILLILTVWYINQQKNAYESN</sequence>
<feature type="transmembrane region" description="Helical" evidence="1">
    <location>
        <begin position="353"/>
        <end position="386"/>
    </location>
</feature>
<feature type="transmembrane region" description="Helical" evidence="1">
    <location>
        <begin position="12"/>
        <end position="33"/>
    </location>
</feature>
<dbReference type="STRING" id="1089305.SAMN05444148_0996"/>
<feature type="transmembrane region" description="Helical" evidence="1">
    <location>
        <begin position="195"/>
        <end position="212"/>
    </location>
</feature>
<organism evidence="2 3">
    <name type="scientific">Winogradskyella jejuensis</name>
    <dbReference type="NCBI Taxonomy" id="1089305"/>
    <lineage>
        <taxon>Bacteria</taxon>
        <taxon>Pseudomonadati</taxon>
        <taxon>Bacteroidota</taxon>
        <taxon>Flavobacteriia</taxon>
        <taxon>Flavobacteriales</taxon>
        <taxon>Flavobacteriaceae</taxon>
        <taxon>Winogradskyella</taxon>
    </lineage>
</organism>
<feature type="transmembrane region" description="Helical" evidence="1">
    <location>
        <begin position="322"/>
        <end position="341"/>
    </location>
</feature>
<keyword evidence="1" id="KW-1133">Transmembrane helix</keyword>
<evidence type="ECO:0000256" key="1">
    <source>
        <dbReference type="SAM" id="Phobius"/>
    </source>
</evidence>